<evidence type="ECO:0000259" key="3">
    <source>
        <dbReference type="PROSITE" id="PS01031"/>
    </source>
</evidence>
<dbReference type="SUPFAM" id="SSF49764">
    <property type="entry name" value="HSP20-like chaperones"/>
    <property type="match status" value="1"/>
</dbReference>
<dbReference type="EMBL" id="MVBK01000005">
    <property type="protein sequence ID" value="OOG28672.1"/>
    <property type="molecule type" value="Genomic_DNA"/>
</dbReference>
<feature type="domain" description="SHSP" evidence="3">
    <location>
        <begin position="52"/>
        <end position="167"/>
    </location>
</feature>
<proteinExistence type="inferred from homology"/>
<evidence type="ECO:0000256" key="2">
    <source>
        <dbReference type="RuleBase" id="RU003616"/>
    </source>
</evidence>
<dbReference type="OrthoDB" id="9792695at2"/>
<accession>A0A1V3NV40</accession>
<dbReference type="PROSITE" id="PS01031">
    <property type="entry name" value="SHSP"/>
    <property type="match status" value="1"/>
</dbReference>
<dbReference type="CDD" id="cd06464">
    <property type="entry name" value="ACD_sHsps-like"/>
    <property type="match status" value="1"/>
</dbReference>
<dbReference type="PANTHER" id="PTHR11527">
    <property type="entry name" value="HEAT-SHOCK PROTEIN 20 FAMILY MEMBER"/>
    <property type="match status" value="1"/>
</dbReference>
<evidence type="ECO:0000313" key="4">
    <source>
        <dbReference type="EMBL" id="OOG28672.1"/>
    </source>
</evidence>
<dbReference type="InterPro" id="IPR002068">
    <property type="entry name" value="A-crystallin/Hsp20_dom"/>
</dbReference>
<keyword evidence="5" id="KW-1185">Reference proteome</keyword>
<dbReference type="STRING" id="108003.B1C78_01135"/>
<reference evidence="4 5" key="1">
    <citation type="submission" date="2017-02" db="EMBL/GenBank/DDBJ databases">
        <title>Genomic diversity within the haloalkaliphilic genus Thioalkalivibrio.</title>
        <authorList>
            <person name="Ahn A.-C."/>
            <person name="Meier-Kolthoff J."/>
            <person name="Overmars L."/>
            <person name="Richter M."/>
            <person name="Woyke T."/>
            <person name="Sorokin D.Y."/>
            <person name="Muyzer G."/>
        </authorList>
    </citation>
    <scope>NUCLEOTIDE SEQUENCE [LARGE SCALE GENOMIC DNA]</scope>
    <source>
        <strain evidence="4 5">ALJD</strain>
    </source>
</reference>
<name>A0A1V3NV40_9GAMM</name>
<gene>
    <name evidence="4" type="ORF">B1C78_01135</name>
</gene>
<evidence type="ECO:0000313" key="5">
    <source>
        <dbReference type="Proteomes" id="UP000189462"/>
    </source>
</evidence>
<comment type="similarity">
    <text evidence="1 2">Belongs to the small heat shock protein (HSP20) family.</text>
</comment>
<protein>
    <submittedName>
        <fullName evidence="4">Heat-shock protein Hsp20</fullName>
    </submittedName>
</protein>
<evidence type="ECO:0000256" key="1">
    <source>
        <dbReference type="PROSITE-ProRule" id="PRU00285"/>
    </source>
</evidence>
<dbReference type="Gene3D" id="2.60.40.790">
    <property type="match status" value="1"/>
</dbReference>
<dbReference type="InterPro" id="IPR031107">
    <property type="entry name" value="Small_HSP"/>
</dbReference>
<dbReference type="Pfam" id="PF00011">
    <property type="entry name" value="HSP20"/>
    <property type="match status" value="1"/>
</dbReference>
<dbReference type="Proteomes" id="UP000189462">
    <property type="component" value="Unassembled WGS sequence"/>
</dbReference>
<dbReference type="AlphaFoldDB" id="A0A1V3NV40"/>
<dbReference type="RefSeq" id="WP_077277305.1">
    <property type="nucleotide sequence ID" value="NZ_MVBK01000005.1"/>
</dbReference>
<organism evidence="4 5">
    <name type="scientific">Thioalkalivibrio denitrificans</name>
    <dbReference type="NCBI Taxonomy" id="108003"/>
    <lineage>
        <taxon>Bacteria</taxon>
        <taxon>Pseudomonadati</taxon>
        <taxon>Pseudomonadota</taxon>
        <taxon>Gammaproteobacteria</taxon>
        <taxon>Chromatiales</taxon>
        <taxon>Ectothiorhodospiraceae</taxon>
        <taxon>Thioalkalivibrio</taxon>
    </lineage>
</organism>
<sequence>MSTLDEIRQGFTHAVDTLARGWHQLREHAGQALTRFRPAAGEGPVQSVEESLVRNAARWGVLASEVRETDDAVVVGLEIPGMEANDFDIDVVDNHLVVRGEKRVDREETRGRFYVMERAYGHFERTVPLPVPVEPQGARARYRKGVLTVTLPKNPRAMGRRIPVQGS</sequence>
<comment type="caution">
    <text evidence="4">The sequence shown here is derived from an EMBL/GenBank/DDBJ whole genome shotgun (WGS) entry which is preliminary data.</text>
</comment>
<dbReference type="InterPro" id="IPR008978">
    <property type="entry name" value="HSP20-like_chaperone"/>
</dbReference>